<evidence type="ECO:0000313" key="1">
    <source>
        <dbReference type="EMBL" id="HFQ79242.1"/>
    </source>
</evidence>
<reference evidence="2" key="1">
    <citation type="journal article" date="2020" name="mSystems">
        <title>Genome- and Community-Level Interaction Insights into Carbon Utilization and Element Cycling Functions of Hydrothermarchaeota in Hydrothermal Sediment.</title>
        <authorList>
            <person name="Zhou Z."/>
            <person name="Liu Y."/>
            <person name="Xu W."/>
            <person name="Pan J."/>
            <person name="Luo Z.H."/>
            <person name="Li M."/>
        </authorList>
    </citation>
    <scope>NUCLEOTIDE SEQUENCE [LARGE SCALE GENOMIC DNA]</scope>
    <source>
        <strain evidence="1">SpSt-629</strain>
        <strain evidence="2">SpSt-688</strain>
    </source>
</reference>
<comment type="caution">
    <text evidence="2">The sequence shown here is derived from an EMBL/GenBank/DDBJ whole genome shotgun (WGS) entry which is preliminary data.</text>
</comment>
<proteinExistence type="predicted"/>
<accession>A0A7J3MY75</accession>
<dbReference type="Pfam" id="PF00245">
    <property type="entry name" value="Alk_phosphatase"/>
    <property type="match status" value="1"/>
</dbReference>
<dbReference type="EMBL" id="DTDH01000093">
    <property type="protein sequence ID" value="HGT98416.1"/>
    <property type="molecule type" value="Genomic_DNA"/>
</dbReference>
<organism evidence="2">
    <name type="scientific">Ignisphaera aggregans</name>
    <dbReference type="NCBI Taxonomy" id="334771"/>
    <lineage>
        <taxon>Archaea</taxon>
        <taxon>Thermoproteota</taxon>
        <taxon>Thermoprotei</taxon>
        <taxon>Desulfurococcales</taxon>
        <taxon>Desulfurococcaceae</taxon>
        <taxon>Ignisphaera</taxon>
    </lineage>
</organism>
<dbReference type="EMBL" id="DTAU01000117">
    <property type="protein sequence ID" value="HFQ79242.1"/>
    <property type="molecule type" value="Genomic_DNA"/>
</dbReference>
<sequence>MDISGVNISDSEASEILTNPRVVGRVVSRYFGILWSSTDHTEEPVPVFAYGSSAELFQGVYHQTYIAKTITKLLVLGEKVSALYTPARAPTKGDINGNGICDVSDVVLAINFAGHYVLTKTRL</sequence>
<name>A0A7J3MY75_9CREN</name>
<protein>
    <recommendedName>
        <fullName evidence="3">Dockerin domain-containing protein</fullName>
    </recommendedName>
</protein>
<gene>
    <name evidence="1" type="ORF">ENT99_06035</name>
    <name evidence="2" type="ORF">ENU64_03195</name>
</gene>
<evidence type="ECO:0008006" key="3">
    <source>
        <dbReference type="Google" id="ProtNLM"/>
    </source>
</evidence>
<dbReference type="Gene3D" id="3.40.720.10">
    <property type="entry name" value="Alkaline Phosphatase, subunit A"/>
    <property type="match status" value="1"/>
</dbReference>
<dbReference type="InterPro" id="IPR017850">
    <property type="entry name" value="Alkaline_phosphatase_core_sf"/>
</dbReference>
<dbReference type="GO" id="GO:0016791">
    <property type="term" value="F:phosphatase activity"/>
    <property type="evidence" value="ECO:0007669"/>
    <property type="project" value="InterPro"/>
</dbReference>
<dbReference type="AlphaFoldDB" id="A0A7J3MY75"/>
<dbReference type="SUPFAM" id="SSF53649">
    <property type="entry name" value="Alkaline phosphatase-like"/>
    <property type="match status" value="1"/>
</dbReference>
<dbReference type="InterPro" id="IPR001952">
    <property type="entry name" value="Alkaline_phosphatase"/>
</dbReference>
<evidence type="ECO:0000313" key="2">
    <source>
        <dbReference type="EMBL" id="HGT98416.1"/>
    </source>
</evidence>